<accession>A0A2U7N2G5</accession>
<evidence type="ECO:0000313" key="2">
    <source>
        <dbReference type="Proteomes" id="UP000247773"/>
    </source>
</evidence>
<sequence length="141" mass="15987">MVHKIESPRSVTLSGYNYKTFVVDRVKDNTLFVLGTDIELKVTHPFDPTMYDLIGYKISEVEKINAEYYAKQYNEYKTKIGESVMANFNVSQVIGGTLKTSTKAHIGIMGKLEAVTTTGYNMIFTIKTARYTVIVKDPVLW</sequence>
<evidence type="ECO:0000313" key="1">
    <source>
        <dbReference type="EMBL" id="ASD51975.1"/>
    </source>
</evidence>
<dbReference type="Proteomes" id="UP000247773">
    <property type="component" value="Genome"/>
</dbReference>
<name>A0A2U7N2G5_9CAUD</name>
<gene>
    <name evidence="1" type="ORF">PspYZU05_23</name>
</gene>
<proteinExistence type="predicted"/>
<protein>
    <submittedName>
        <fullName evidence="1">Uncharacterized protein</fullName>
    </submittedName>
</protein>
<dbReference type="EMBL" id="KY971610">
    <property type="protein sequence ID" value="ASD51975.1"/>
    <property type="molecule type" value="Genomic_DNA"/>
</dbReference>
<organism evidence="1 2">
    <name type="scientific">Pseudomonas phage PspYZU05</name>
    <dbReference type="NCBI Taxonomy" id="1983556"/>
    <lineage>
        <taxon>Viruses</taxon>
        <taxon>Duplodnaviria</taxon>
        <taxon>Heunggongvirae</taxon>
        <taxon>Uroviricota</taxon>
        <taxon>Caudoviricetes</taxon>
        <taxon>Pantevenvirales</taxon>
        <taxon>Straboviridae</taxon>
        <taxon>Jiangsuvirus</taxon>
        <taxon>Jiangsuvirus pspyzu05</taxon>
    </lineage>
</organism>
<keyword evidence="2" id="KW-1185">Reference proteome</keyword>
<reference evidence="1 2" key="1">
    <citation type="submission" date="2017-04" db="EMBL/GenBank/DDBJ databases">
        <title>Isolation of lytic bacteriophages infecting Pseudomonas strains for biocontrol of fish and shrimp spoilage during chilled storage.</title>
        <authorList>
            <person name="Yang Z."/>
            <person name="Tao X."/>
            <person name="Gao L."/>
            <person name="Rao S."/>
        </authorList>
    </citation>
    <scope>NUCLEOTIDE SEQUENCE [LARGE SCALE GENOMIC DNA]</scope>
</reference>